<evidence type="ECO:0000256" key="8">
    <source>
        <dbReference type="PIRSR" id="PIRSR000102-1"/>
    </source>
</evidence>
<reference evidence="12 13" key="1">
    <citation type="submission" date="2018-11" db="EMBL/GenBank/DDBJ databases">
        <title>Genomic Encyclopedia of Type Strains, Phase IV (KMG-IV): sequencing the most valuable type-strain genomes for metagenomic binning, comparative biology and taxonomic classification.</title>
        <authorList>
            <person name="Goeker M."/>
        </authorList>
    </citation>
    <scope>NUCLEOTIDE SEQUENCE [LARGE SCALE GENOMIC DNA]</scope>
    <source>
        <strain evidence="12 13">DSM 102936</strain>
    </source>
</reference>
<feature type="binding site" evidence="7">
    <location>
        <position position="63"/>
    </location>
    <ligand>
        <name>NAD(+)</name>
        <dbReference type="ChEBI" id="CHEBI:57540"/>
    </ligand>
</feature>
<evidence type="ECO:0000259" key="11">
    <source>
        <dbReference type="Pfam" id="PF02866"/>
    </source>
</evidence>
<dbReference type="SUPFAM" id="SSF56327">
    <property type="entry name" value="LDH C-terminal domain-like"/>
    <property type="match status" value="1"/>
</dbReference>
<dbReference type="Proteomes" id="UP000282654">
    <property type="component" value="Unassembled WGS sequence"/>
</dbReference>
<dbReference type="PRINTS" id="PR00086">
    <property type="entry name" value="LLDHDRGNASE"/>
</dbReference>
<keyword evidence="7" id="KW-0597">Phosphoprotein</keyword>
<dbReference type="GO" id="GO:0006089">
    <property type="term" value="P:lactate metabolic process"/>
    <property type="evidence" value="ECO:0007669"/>
    <property type="project" value="TreeGrafter"/>
</dbReference>
<evidence type="ECO:0000256" key="1">
    <source>
        <dbReference type="ARBA" id="ARBA00004843"/>
    </source>
</evidence>
<keyword evidence="7" id="KW-0021">Allosteric enzyme</keyword>
<dbReference type="EMBL" id="RKRE01000002">
    <property type="protein sequence ID" value="RPF46815.1"/>
    <property type="molecule type" value="Genomic_DNA"/>
</dbReference>
<comment type="catalytic activity">
    <reaction evidence="6 7">
        <text>(S)-lactate + NAD(+) = pyruvate + NADH + H(+)</text>
        <dbReference type="Rhea" id="RHEA:23444"/>
        <dbReference type="ChEBI" id="CHEBI:15361"/>
        <dbReference type="ChEBI" id="CHEBI:15378"/>
        <dbReference type="ChEBI" id="CHEBI:16651"/>
        <dbReference type="ChEBI" id="CHEBI:57540"/>
        <dbReference type="ChEBI" id="CHEBI:57945"/>
        <dbReference type="EC" id="1.1.1.27"/>
    </reaction>
</comment>
<dbReference type="InterPro" id="IPR001557">
    <property type="entry name" value="L-lactate/malate_DH"/>
</dbReference>
<comment type="subcellular location">
    <subcellularLocation>
        <location evidence="7">Cytoplasm</location>
    </subcellularLocation>
</comment>
<dbReference type="Gene3D" id="3.40.50.720">
    <property type="entry name" value="NAD(P)-binding Rossmann-like Domain"/>
    <property type="match status" value="1"/>
</dbReference>
<keyword evidence="13" id="KW-1185">Reference proteome</keyword>
<name>A0A3N5BM46_9THEO</name>
<sequence>MATIAVIGAGSVGATTAYAIIASNIVEEIVLIDINRPRAEGEALDLGDSTAFTTPTRVFAGDYADCQNADLVIFAAGAGQRPGESRLALAEKNHAVLRDVLAQLMPYWRGGLLLIVSNPVDLLTYAAVKITGLEPSRVLGSGTILDSARFRYALSTYTGVDARNIHAYVIGEHGDSAVPLWSRVRVAGIPLDEFCHQKGIAPPDREVVTTAVRQAAYRIIERKGATYYAIGLGIRRICEAILKDQKSVLTVSGLLAGQYGFNDLSFSLPTVVGKNGRGIALELPLVAEELAALRHSAAILKAAQERLGYR</sequence>
<evidence type="ECO:0000256" key="5">
    <source>
        <dbReference type="ARBA" id="ARBA00023027"/>
    </source>
</evidence>
<comment type="caution">
    <text evidence="7">Lacks conserved residue(s) required for the propagation of feature annotation.</text>
</comment>
<comment type="subunit">
    <text evidence="7">Homotetramer.</text>
</comment>
<feature type="binding site" evidence="7">
    <location>
        <position position="86"/>
    </location>
    <ligand>
        <name>substrate</name>
    </ligand>
</feature>
<dbReference type="NCBIfam" id="NF000824">
    <property type="entry name" value="PRK00066.1"/>
    <property type="match status" value="1"/>
</dbReference>
<feature type="binding site" evidence="7">
    <location>
        <position position="151"/>
    </location>
    <ligand>
        <name>beta-D-fructose 1,6-bisphosphate</name>
        <dbReference type="ChEBI" id="CHEBI:32966"/>
        <note>allosteric activator</note>
    </ligand>
</feature>
<organism evidence="12 13">
    <name type="scientific">Thermodesulfitimonas autotrophica</name>
    <dbReference type="NCBI Taxonomy" id="1894989"/>
    <lineage>
        <taxon>Bacteria</taxon>
        <taxon>Bacillati</taxon>
        <taxon>Bacillota</taxon>
        <taxon>Clostridia</taxon>
        <taxon>Thermoanaerobacterales</taxon>
        <taxon>Thermoanaerobacteraceae</taxon>
        <taxon>Thermodesulfitimonas</taxon>
    </lineage>
</organism>
<dbReference type="InterPro" id="IPR022383">
    <property type="entry name" value="Lactate/malate_DH_C"/>
</dbReference>
<evidence type="ECO:0000256" key="7">
    <source>
        <dbReference type="HAMAP-Rule" id="MF_00488"/>
    </source>
</evidence>
<dbReference type="AlphaFoldDB" id="A0A3N5BM46"/>
<dbReference type="OrthoDB" id="9802969at2"/>
<feature type="modified residue" description="Phosphotyrosine" evidence="7">
    <location>
        <position position="217"/>
    </location>
</feature>
<feature type="binding site" evidence="7">
    <location>
        <position position="226"/>
    </location>
    <ligand>
        <name>substrate</name>
    </ligand>
</feature>
<evidence type="ECO:0000313" key="12">
    <source>
        <dbReference type="EMBL" id="RPF46815.1"/>
    </source>
</evidence>
<evidence type="ECO:0000256" key="6">
    <source>
        <dbReference type="ARBA" id="ARBA00049258"/>
    </source>
</evidence>
<dbReference type="InterPro" id="IPR015955">
    <property type="entry name" value="Lactate_DH/Glyco_Ohase_4_C"/>
</dbReference>
<comment type="similarity">
    <text evidence="2 7">Belongs to the LDH/MDH superfamily. LDH family.</text>
</comment>
<protein>
    <recommendedName>
        <fullName evidence="3 7">L-lactate dehydrogenase</fullName>
        <shortName evidence="7">L-LDH</shortName>
        <ecNumber evidence="3 7">1.1.1.27</ecNumber>
    </recommendedName>
</protein>
<dbReference type="Gene3D" id="3.90.110.10">
    <property type="entry name" value="Lactate dehydrogenase/glycoside hydrolase, family 4, C-terminal"/>
    <property type="match status" value="1"/>
</dbReference>
<dbReference type="InterPro" id="IPR001236">
    <property type="entry name" value="Lactate/malate_DH_N"/>
</dbReference>
<feature type="binding site" evidence="7">
    <location>
        <position position="12"/>
    </location>
    <ligand>
        <name>NAD(+)</name>
        <dbReference type="ChEBI" id="CHEBI:57540"/>
    </ligand>
</feature>
<dbReference type="Pfam" id="PF02866">
    <property type="entry name" value="Ldh_1_C"/>
    <property type="match status" value="1"/>
</dbReference>
<gene>
    <name evidence="7" type="primary">ldh</name>
    <name evidence="12" type="ORF">EDD75_1074</name>
</gene>
<dbReference type="NCBIfam" id="TIGR01771">
    <property type="entry name" value="L-LDH-NAD"/>
    <property type="match status" value="1"/>
</dbReference>
<dbReference type="PIRSF" id="PIRSF000102">
    <property type="entry name" value="Lac_mal_DH"/>
    <property type="match status" value="1"/>
</dbReference>
<feature type="binding site" evidence="9">
    <location>
        <position position="93"/>
    </location>
    <ligand>
        <name>NAD(+)</name>
        <dbReference type="ChEBI" id="CHEBI:57540"/>
    </ligand>
</feature>
<dbReference type="InterPro" id="IPR036291">
    <property type="entry name" value="NAD(P)-bd_dom_sf"/>
</dbReference>
<comment type="activity regulation">
    <text evidence="7">Allosterically activated by fructose 1,6-bisphosphate (FBP).</text>
</comment>
<dbReference type="GO" id="GO:0006096">
    <property type="term" value="P:glycolytic process"/>
    <property type="evidence" value="ECO:0007669"/>
    <property type="project" value="UniProtKB-UniRule"/>
</dbReference>
<evidence type="ECO:0000256" key="4">
    <source>
        <dbReference type="ARBA" id="ARBA00023002"/>
    </source>
</evidence>
<evidence type="ECO:0000256" key="9">
    <source>
        <dbReference type="PIRSR" id="PIRSR000102-3"/>
    </source>
</evidence>
<evidence type="ECO:0000313" key="13">
    <source>
        <dbReference type="Proteomes" id="UP000282654"/>
    </source>
</evidence>
<dbReference type="GO" id="GO:0004459">
    <property type="term" value="F:L-lactate dehydrogenase (NAD+) activity"/>
    <property type="evidence" value="ECO:0007669"/>
    <property type="project" value="UniProtKB-UniRule"/>
</dbReference>
<proteinExistence type="inferred from homology"/>
<feature type="binding site" evidence="7">
    <location>
        <position position="38"/>
    </location>
    <ligand>
        <name>NAD(+)</name>
        <dbReference type="ChEBI" id="CHEBI:57540"/>
    </ligand>
</feature>
<feature type="domain" description="Lactate/malate dehydrogenase C-terminal" evidence="11">
    <location>
        <begin position="143"/>
        <end position="304"/>
    </location>
</feature>
<feature type="binding site" evidence="9">
    <location>
        <begin position="8"/>
        <end position="13"/>
    </location>
    <ligand>
        <name>NAD(+)</name>
        <dbReference type="ChEBI" id="CHEBI:57540"/>
    </ligand>
</feature>
<keyword evidence="5 7" id="KW-0520">NAD</keyword>
<keyword evidence="7" id="KW-0963">Cytoplasm</keyword>
<feature type="active site" description="Proton acceptor" evidence="7 8">
    <location>
        <position position="173"/>
    </location>
</feature>
<feature type="binding site" evidence="7 9">
    <location>
        <position position="33"/>
    </location>
    <ligand>
        <name>NAD(+)</name>
        <dbReference type="ChEBI" id="CHEBI:57540"/>
    </ligand>
</feature>
<dbReference type="InterPro" id="IPR018177">
    <property type="entry name" value="L-lactate_DH_AS"/>
</dbReference>
<dbReference type="InterPro" id="IPR011304">
    <property type="entry name" value="L-lactate_DH"/>
</dbReference>
<evidence type="ECO:0000256" key="2">
    <source>
        <dbReference type="ARBA" id="ARBA00006054"/>
    </source>
</evidence>
<feature type="binding site" evidence="7">
    <location>
        <position position="141"/>
    </location>
    <ligand>
        <name>NAD(+)</name>
        <dbReference type="ChEBI" id="CHEBI:57540"/>
    </ligand>
</feature>
<feature type="binding site" evidence="7">
    <location>
        <position position="166"/>
    </location>
    <ligand>
        <name>beta-D-fructose 1,6-bisphosphate</name>
        <dbReference type="ChEBI" id="CHEBI:32966"/>
        <note>allosteric activator</note>
    </ligand>
</feature>
<dbReference type="PROSITE" id="PS00064">
    <property type="entry name" value="L_LDH"/>
    <property type="match status" value="1"/>
</dbReference>
<feature type="binding site" evidence="7">
    <location>
        <begin position="146"/>
        <end position="149"/>
    </location>
    <ligand>
        <name>substrate</name>
    </ligand>
</feature>
<dbReference type="UniPathway" id="UPA00554">
    <property type="reaction ID" value="UER00611"/>
</dbReference>
<feature type="domain" description="Lactate/malate dehydrogenase N-terminal" evidence="10">
    <location>
        <begin position="4"/>
        <end position="140"/>
    </location>
</feature>
<feature type="binding site" evidence="7">
    <location>
        <position position="80"/>
    </location>
    <ligand>
        <name>substrate</name>
    </ligand>
</feature>
<comment type="function">
    <text evidence="7">Catalyzes the conversion of lactate to pyruvate.</text>
</comment>
<dbReference type="Pfam" id="PF00056">
    <property type="entry name" value="Ldh_1_N"/>
    <property type="match status" value="1"/>
</dbReference>
<dbReference type="SUPFAM" id="SSF51735">
    <property type="entry name" value="NAD(P)-binding Rossmann-fold domains"/>
    <property type="match status" value="1"/>
</dbReference>
<evidence type="ECO:0000259" key="10">
    <source>
        <dbReference type="Pfam" id="PF00056"/>
    </source>
</evidence>
<feature type="binding site" evidence="7">
    <location>
        <begin position="77"/>
        <end position="78"/>
    </location>
    <ligand>
        <name>NAD(+)</name>
        <dbReference type="ChEBI" id="CHEBI:57540"/>
    </ligand>
</feature>
<dbReference type="EC" id="1.1.1.27" evidence="3 7"/>
<feature type="binding site" evidence="7 9">
    <location>
        <begin position="116"/>
        <end position="118"/>
    </location>
    <ligand>
        <name>NAD(+)</name>
        <dbReference type="ChEBI" id="CHEBI:57540"/>
    </ligand>
</feature>
<dbReference type="GO" id="GO:0005737">
    <property type="term" value="C:cytoplasm"/>
    <property type="evidence" value="ECO:0007669"/>
    <property type="project" value="UniProtKB-SubCell"/>
</dbReference>
<dbReference type="PANTHER" id="PTHR43128">
    <property type="entry name" value="L-2-HYDROXYCARBOXYLATE DEHYDROGENASE (NAD(P)(+))"/>
    <property type="match status" value="1"/>
</dbReference>
<dbReference type="HAMAP" id="MF_00488">
    <property type="entry name" value="Lactate_dehydrog"/>
    <property type="match status" value="1"/>
</dbReference>
<dbReference type="PANTHER" id="PTHR43128:SF16">
    <property type="entry name" value="L-LACTATE DEHYDROGENASE"/>
    <property type="match status" value="1"/>
</dbReference>
<comment type="caution">
    <text evidence="12">The sequence shown here is derived from an EMBL/GenBank/DDBJ whole genome shotgun (WGS) entry which is preliminary data.</text>
</comment>
<dbReference type="RefSeq" id="WP_123929143.1">
    <property type="nucleotide sequence ID" value="NZ_RKRE01000002.1"/>
</dbReference>
<dbReference type="CDD" id="cd05292">
    <property type="entry name" value="LDH_2"/>
    <property type="match status" value="1"/>
</dbReference>
<accession>A0A3N5BM46</accession>
<feature type="binding site" evidence="7">
    <location>
        <begin position="118"/>
        <end position="121"/>
    </location>
    <ligand>
        <name>substrate</name>
    </ligand>
</feature>
<comment type="pathway">
    <text evidence="1 7">Fermentation; pyruvate fermentation to lactate; (S)-lactate from pyruvate: step 1/1.</text>
</comment>
<evidence type="ECO:0000256" key="3">
    <source>
        <dbReference type="ARBA" id="ARBA00012967"/>
    </source>
</evidence>
<keyword evidence="4 7" id="KW-0560">Oxidoreductase</keyword>